<dbReference type="FunFam" id="1.10.238.10:FF:000001">
    <property type="entry name" value="Calmodulin 1"/>
    <property type="match status" value="2"/>
</dbReference>
<comment type="caution">
    <text evidence="6">The sequence shown here is derived from an EMBL/GenBank/DDBJ whole genome shotgun (WGS) entry which is preliminary data.</text>
</comment>
<name>A0A3S3NTL1_9MAGN</name>
<accession>A0A3S3NTL1</accession>
<organism evidence="6 7">
    <name type="scientific">Cinnamomum micranthum f. kanehirae</name>
    <dbReference type="NCBI Taxonomy" id="337451"/>
    <lineage>
        <taxon>Eukaryota</taxon>
        <taxon>Viridiplantae</taxon>
        <taxon>Streptophyta</taxon>
        <taxon>Embryophyta</taxon>
        <taxon>Tracheophyta</taxon>
        <taxon>Spermatophyta</taxon>
        <taxon>Magnoliopsida</taxon>
        <taxon>Magnoliidae</taxon>
        <taxon>Laurales</taxon>
        <taxon>Lauraceae</taxon>
        <taxon>Cinnamomum</taxon>
    </lineage>
</organism>
<gene>
    <name evidence="6" type="ORF">CKAN_00335100</name>
</gene>
<dbReference type="PANTHER" id="PTHR10891">
    <property type="entry name" value="EF-HAND CALCIUM-BINDING DOMAIN CONTAINING PROTEIN"/>
    <property type="match status" value="1"/>
</dbReference>
<keyword evidence="1" id="KW-0479">Metal-binding</keyword>
<dbReference type="Proteomes" id="UP000283530">
    <property type="component" value="Unassembled WGS sequence"/>
</dbReference>
<evidence type="ECO:0000313" key="7">
    <source>
        <dbReference type="Proteomes" id="UP000283530"/>
    </source>
</evidence>
<feature type="region of interest" description="Disordered" evidence="4">
    <location>
        <begin position="1"/>
        <end position="42"/>
    </location>
</feature>
<evidence type="ECO:0000256" key="3">
    <source>
        <dbReference type="ARBA" id="ARBA00022837"/>
    </source>
</evidence>
<dbReference type="OrthoDB" id="26525at2759"/>
<dbReference type="PROSITE" id="PS00018">
    <property type="entry name" value="EF_HAND_1"/>
    <property type="match status" value="6"/>
</dbReference>
<evidence type="ECO:0000256" key="1">
    <source>
        <dbReference type="ARBA" id="ARBA00022723"/>
    </source>
</evidence>
<dbReference type="FunFam" id="1.10.238.10:FF:000178">
    <property type="entry name" value="Calmodulin-2 A"/>
    <property type="match status" value="1"/>
</dbReference>
<evidence type="ECO:0000259" key="5">
    <source>
        <dbReference type="PROSITE" id="PS50222"/>
    </source>
</evidence>
<feature type="domain" description="EF-hand" evidence="5">
    <location>
        <begin position="184"/>
        <end position="219"/>
    </location>
</feature>
<protein>
    <submittedName>
        <fullName evidence="6">Putative calcium-binding protein CML23</fullName>
    </submittedName>
</protein>
<feature type="domain" description="EF-hand" evidence="5">
    <location>
        <begin position="401"/>
        <end position="429"/>
    </location>
</feature>
<dbReference type="GO" id="GO:0043226">
    <property type="term" value="C:organelle"/>
    <property type="evidence" value="ECO:0007669"/>
    <property type="project" value="UniProtKB-ARBA"/>
</dbReference>
<dbReference type="EMBL" id="QPKB01000001">
    <property type="protein sequence ID" value="RWR74989.1"/>
    <property type="molecule type" value="Genomic_DNA"/>
</dbReference>
<keyword evidence="7" id="KW-1185">Reference proteome</keyword>
<feature type="domain" description="EF-hand" evidence="5">
    <location>
        <begin position="435"/>
        <end position="470"/>
    </location>
</feature>
<dbReference type="InterPro" id="IPR039647">
    <property type="entry name" value="EF_hand_pair_protein_CML-like"/>
</dbReference>
<keyword evidence="3" id="KW-0106">Calcium</keyword>
<proteinExistence type="predicted"/>
<evidence type="ECO:0000256" key="4">
    <source>
        <dbReference type="SAM" id="MobiDB-lite"/>
    </source>
</evidence>
<dbReference type="CDD" id="cd00051">
    <property type="entry name" value="EFh"/>
    <property type="match status" value="5"/>
</dbReference>
<feature type="domain" description="EF-hand" evidence="5">
    <location>
        <begin position="77"/>
        <end position="112"/>
    </location>
</feature>
<reference evidence="6 7" key="1">
    <citation type="journal article" date="2019" name="Nat. Plants">
        <title>Stout camphor tree genome fills gaps in understanding of flowering plant genome evolution.</title>
        <authorList>
            <person name="Chaw S.M."/>
            <person name="Liu Y.C."/>
            <person name="Wu Y.W."/>
            <person name="Wang H.Y."/>
            <person name="Lin C.I."/>
            <person name="Wu C.S."/>
            <person name="Ke H.M."/>
            <person name="Chang L.Y."/>
            <person name="Hsu C.Y."/>
            <person name="Yang H.T."/>
            <person name="Sudianto E."/>
            <person name="Hsu M.H."/>
            <person name="Wu K.P."/>
            <person name="Wang L.N."/>
            <person name="Leebens-Mack J.H."/>
            <person name="Tsai I.J."/>
        </authorList>
    </citation>
    <scope>NUCLEOTIDE SEQUENCE [LARGE SCALE GENOMIC DNA]</scope>
    <source>
        <strain evidence="7">cv. Chaw 1501</strain>
        <tissue evidence="6">Young leaves</tissue>
    </source>
</reference>
<evidence type="ECO:0000256" key="2">
    <source>
        <dbReference type="ARBA" id="ARBA00022737"/>
    </source>
</evidence>
<feature type="domain" description="EF-hand" evidence="5">
    <location>
        <begin position="365"/>
        <end position="400"/>
    </location>
</feature>
<feature type="domain" description="EF-hand" evidence="5">
    <location>
        <begin position="272"/>
        <end position="307"/>
    </location>
</feature>
<keyword evidence="2" id="KW-0677">Repeat</keyword>
<dbReference type="InterPro" id="IPR011992">
    <property type="entry name" value="EF-hand-dom_pair"/>
</dbReference>
<feature type="domain" description="EF-hand" evidence="5">
    <location>
        <begin position="222"/>
        <end position="254"/>
    </location>
</feature>
<feature type="domain" description="EF-hand" evidence="5">
    <location>
        <begin position="310"/>
        <end position="342"/>
    </location>
</feature>
<dbReference type="InterPro" id="IPR002048">
    <property type="entry name" value="EF_hand_dom"/>
</dbReference>
<sequence>MRISINCFSIDKRKKTQDHSSEPSTSGKSSEPSIPPSIQDDNDLRQVFDRYDTNGDGKISSSELESMLRSLGNVVGSTTEEAESMMKVADLDGDGYISLEEFISVNKTGVDSSSFVEDLRNAFTIFDLDGNGLISSKELQQVLRGMGERTSLDDCEKMIKGVDQNGDGAQLQTNHLNIIDTDAQAEAEIERIFKRFGTNGDSKISLSELGEALHTLGSASPDEIQWMMAEIDTDGDGFIDFKEGTVFYHANTGLMKDQLQTNHLNIMDTDAQAEAEIERIFKRFGTNGDSKISLSELGEALHTLGSASPDEIQWMMAEIDTDGDGFIDFKEGTVFYHANTGLMKDKKNKKKKMGTNPNPRSVSVENMDQFKKVFNRFDANGDGKISATELGDIMRALGSSPTDDEIGRMMAEIDADGDGFIDLKEFAAFHGCGAGDGRELRDAFDMYDQDKDGLISVSELHRVLKSLGDGCTIEDCSRMIRSVDSDGDGSVNFAEFKEMMSRGIRPSSTQ</sequence>
<dbReference type="GO" id="GO:0005509">
    <property type="term" value="F:calcium ion binding"/>
    <property type="evidence" value="ECO:0007669"/>
    <property type="project" value="InterPro"/>
</dbReference>
<dbReference type="SMART" id="SM00054">
    <property type="entry name" value="EFh"/>
    <property type="match status" value="11"/>
</dbReference>
<feature type="domain" description="EF-hand" evidence="5">
    <location>
        <begin position="39"/>
        <end position="74"/>
    </location>
</feature>
<evidence type="ECO:0000313" key="6">
    <source>
        <dbReference type="EMBL" id="RWR74989.1"/>
    </source>
</evidence>
<dbReference type="SUPFAM" id="SSF47473">
    <property type="entry name" value="EF-hand"/>
    <property type="match status" value="3"/>
</dbReference>
<dbReference type="STRING" id="337451.A0A3S3NTL1"/>
<dbReference type="PROSITE" id="PS50222">
    <property type="entry name" value="EF_HAND_2"/>
    <property type="match status" value="11"/>
</dbReference>
<dbReference type="AlphaFoldDB" id="A0A3S3NTL1"/>
<dbReference type="InterPro" id="IPR018247">
    <property type="entry name" value="EF_Hand_1_Ca_BS"/>
</dbReference>
<dbReference type="Pfam" id="PF13499">
    <property type="entry name" value="EF-hand_7"/>
    <property type="match status" value="6"/>
</dbReference>
<dbReference type="Gene3D" id="1.10.238.10">
    <property type="entry name" value="EF-hand"/>
    <property type="match status" value="6"/>
</dbReference>
<feature type="domain" description="EF-hand" evidence="5">
    <location>
        <begin position="114"/>
        <end position="149"/>
    </location>
</feature>
<feature type="compositionally biased region" description="Low complexity" evidence="4">
    <location>
        <begin position="22"/>
        <end position="32"/>
    </location>
</feature>
<feature type="domain" description="EF-hand" evidence="5">
    <location>
        <begin position="471"/>
        <end position="506"/>
    </location>
</feature>